<gene>
    <name evidence="9" type="ORF">IAD41_07290</name>
</gene>
<name>A0A9D1K427_9BACT</name>
<dbReference type="SUPFAM" id="SSF52317">
    <property type="entry name" value="Class I glutamine amidotransferase-like"/>
    <property type="match status" value="1"/>
</dbReference>
<dbReference type="PANTHER" id="PTHR30237:SF2">
    <property type="entry name" value="MUREIN TETRAPEPTIDE CARBOXYPEPTIDASE"/>
    <property type="match status" value="1"/>
</dbReference>
<keyword evidence="4" id="KW-0378">Hydrolase</keyword>
<evidence type="ECO:0000259" key="8">
    <source>
        <dbReference type="Pfam" id="PF17676"/>
    </source>
</evidence>
<dbReference type="Gene3D" id="3.40.50.10740">
    <property type="entry name" value="Class I glutamine amidotransferase-like"/>
    <property type="match status" value="1"/>
</dbReference>
<feature type="active site" description="Nucleophile" evidence="6">
    <location>
        <position position="114"/>
    </location>
</feature>
<dbReference type="Proteomes" id="UP000824139">
    <property type="component" value="Unassembled WGS sequence"/>
</dbReference>
<reference evidence="9" key="2">
    <citation type="journal article" date="2021" name="PeerJ">
        <title>Extensive microbial diversity within the chicken gut microbiome revealed by metagenomics and culture.</title>
        <authorList>
            <person name="Gilroy R."/>
            <person name="Ravi A."/>
            <person name="Getino M."/>
            <person name="Pursley I."/>
            <person name="Horton D.L."/>
            <person name="Alikhan N.F."/>
            <person name="Baker D."/>
            <person name="Gharbi K."/>
            <person name="Hall N."/>
            <person name="Watson M."/>
            <person name="Adriaenssens E.M."/>
            <person name="Foster-Nyarko E."/>
            <person name="Jarju S."/>
            <person name="Secka A."/>
            <person name="Antonio M."/>
            <person name="Oren A."/>
            <person name="Chaudhuri R.R."/>
            <person name="La Ragione R."/>
            <person name="Hildebrand F."/>
            <person name="Pallen M.J."/>
        </authorList>
    </citation>
    <scope>NUCLEOTIDE SEQUENCE</scope>
    <source>
        <strain evidence="9">CHK152-2994</strain>
    </source>
</reference>
<organism evidence="9 10">
    <name type="scientific">Candidatus Scatenecus faecavium</name>
    <dbReference type="NCBI Taxonomy" id="2840915"/>
    <lineage>
        <taxon>Bacteria</taxon>
        <taxon>Candidatus Scatenecus</taxon>
    </lineage>
</organism>
<dbReference type="GO" id="GO:0004180">
    <property type="term" value="F:carboxypeptidase activity"/>
    <property type="evidence" value="ECO:0007669"/>
    <property type="project" value="UniProtKB-KW"/>
</dbReference>
<evidence type="ECO:0000256" key="6">
    <source>
        <dbReference type="PIRSR" id="PIRSR028757-1"/>
    </source>
</evidence>
<dbReference type="InterPro" id="IPR003507">
    <property type="entry name" value="S66_fam"/>
</dbReference>
<dbReference type="InterPro" id="IPR029062">
    <property type="entry name" value="Class_I_gatase-like"/>
</dbReference>
<dbReference type="AlphaFoldDB" id="A0A9D1K427"/>
<dbReference type="SUPFAM" id="SSF141986">
    <property type="entry name" value="LD-carboxypeptidase A C-terminal domain-like"/>
    <property type="match status" value="1"/>
</dbReference>
<dbReference type="EMBL" id="DVJO01000159">
    <property type="protein sequence ID" value="HIS83392.1"/>
    <property type="molecule type" value="Genomic_DNA"/>
</dbReference>
<dbReference type="InterPro" id="IPR027461">
    <property type="entry name" value="Carboxypeptidase_A_C_sf"/>
</dbReference>
<evidence type="ECO:0000313" key="9">
    <source>
        <dbReference type="EMBL" id="HIS83392.1"/>
    </source>
</evidence>
<dbReference type="InterPro" id="IPR040449">
    <property type="entry name" value="Peptidase_S66_N"/>
</dbReference>
<evidence type="ECO:0000256" key="5">
    <source>
        <dbReference type="ARBA" id="ARBA00022825"/>
    </source>
</evidence>
<evidence type="ECO:0000259" key="7">
    <source>
        <dbReference type="Pfam" id="PF02016"/>
    </source>
</evidence>
<comment type="similarity">
    <text evidence="1">Belongs to the peptidase S66 family.</text>
</comment>
<evidence type="ECO:0000256" key="4">
    <source>
        <dbReference type="ARBA" id="ARBA00022801"/>
    </source>
</evidence>
<keyword evidence="3" id="KW-0645">Protease</keyword>
<evidence type="ECO:0000313" key="10">
    <source>
        <dbReference type="Proteomes" id="UP000824139"/>
    </source>
</evidence>
<dbReference type="GO" id="GO:0006508">
    <property type="term" value="P:proteolysis"/>
    <property type="evidence" value="ECO:0007669"/>
    <property type="project" value="UniProtKB-KW"/>
</dbReference>
<evidence type="ECO:0000256" key="2">
    <source>
        <dbReference type="ARBA" id="ARBA00022645"/>
    </source>
</evidence>
<dbReference type="Pfam" id="PF02016">
    <property type="entry name" value="Peptidase_S66"/>
    <property type="match status" value="1"/>
</dbReference>
<dbReference type="PANTHER" id="PTHR30237">
    <property type="entry name" value="MURAMOYLTETRAPEPTIDE CARBOXYPEPTIDASE"/>
    <property type="match status" value="1"/>
</dbReference>
<dbReference type="InterPro" id="IPR027478">
    <property type="entry name" value="LdcA_N"/>
</dbReference>
<dbReference type="CDD" id="cd07025">
    <property type="entry name" value="Peptidase_S66"/>
    <property type="match status" value="1"/>
</dbReference>
<dbReference type="PIRSF" id="PIRSF028757">
    <property type="entry name" value="LD-carboxypeptidase"/>
    <property type="match status" value="1"/>
</dbReference>
<dbReference type="Pfam" id="PF17676">
    <property type="entry name" value="Peptidase_S66C"/>
    <property type="match status" value="1"/>
</dbReference>
<keyword evidence="5" id="KW-0720">Serine protease</keyword>
<dbReference type="InterPro" id="IPR040921">
    <property type="entry name" value="Peptidase_S66C"/>
</dbReference>
<feature type="domain" description="LD-carboxypeptidase N-terminal" evidence="7">
    <location>
        <begin position="15"/>
        <end position="134"/>
    </location>
</feature>
<evidence type="ECO:0000256" key="3">
    <source>
        <dbReference type="ARBA" id="ARBA00022670"/>
    </source>
</evidence>
<sequence length="296" mass="33300">MNIIKPSGLKRGNTIGIIAACGGGEKEDKISVERAVRFFEAEGFNVVVSNDIYEKDRYLAGSDDLRLKNLHEFFENKEIDAIICLRGGYGAIRLVEKIDYEIIKKNPKIFCGFSDVTALNLMFYKRAGLISYSGPMIMSDFGIENPSEFTIQEFIKAADGKSYELYGEQEIVNGNASGILWGGNLSTIVSLCGLDFIPDEPFIFFAEDVNEPVYKIDKMFRQLLNIQKFRKNIKGICFGEFSGIDNPDWLQILFNEISEELNLPSAQGFKFTHSKDKTTARVGAFAKLDDKKLLIE</sequence>
<keyword evidence="2" id="KW-0121">Carboxypeptidase</keyword>
<proteinExistence type="inferred from homology"/>
<feature type="active site" description="Charge relay system" evidence="6">
    <location>
        <position position="207"/>
    </location>
</feature>
<accession>A0A9D1K427</accession>
<feature type="domain" description="LD-carboxypeptidase C-terminal" evidence="8">
    <location>
        <begin position="177"/>
        <end position="288"/>
    </location>
</feature>
<evidence type="ECO:0000256" key="1">
    <source>
        <dbReference type="ARBA" id="ARBA00010233"/>
    </source>
</evidence>
<protein>
    <submittedName>
        <fullName evidence="9">LD-carboxypeptidase</fullName>
    </submittedName>
</protein>
<feature type="active site" description="Charge relay system" evidence="6">
    <location>
        <position position="273"/>
    </location>
</feature>
<dbReference type="Gene3D" id="3.50.30.60">
    <property type="entry name" value="LD-carboxypeptidase A C-terminal domain-like"/>
    <property type="match status" value="1"/>
</dbReference>
<dbReference type="GO" id="GO:0008236">
    <property type="term" value="F:serine-type peptidase activity"/>
    <property type="evidence" value="ECO:0007669"/>
    <property type="project" value="UniProtKB-KW"/>
</dbReference>
<reference evidence="9" key="1">
    <citation type="submission" date="2020-10" db="EMBL/GenBank/DDBJ databases">
        <authorList>
            <person name="Gilroy R."/>
        </authorList>
    </citation>
    <scope>NUCLEOTIDE SEQUENCE</scope>
    <source>
        <strain evidence="9">CHK152-2994</strain>
    </source>
</reference>
<comment type="caution">
    <text evidence="9">The sequence shown here is derived from an EMBL/GenBank/DDBJ whole genome shotgun (WGS) entry which is preliminary data.</text>
</comment>